<dbReference type="PANTHER" id="PTHR22683:SF41">
    <property type="entry name" value="DNA TRANSLOCASE FTSK"/>
    <property type="match status" value="1"/>
</dbReference>
<dbReference type="InterPro" id="IPR027417">
    <property type="entry name" value="P-loop_NTPase"/>
</dbReference>
<dbReference type="Gene3D" id="3.40.50.300">
    <property type="entry name" value="P-loop containing nucleotide triphosphate hydrolases"/>
    <property type="match status" value="1"/>
</dbReference>
<keyword evidence="6 14" id="KW-0547">Nucleotide-binding</keyword>
<dbReference type="CDD" id="cd01127">
    <property type="entry name" value="TrwB_TraG_TraD_VirD4"/>
    <property type="match status" value="1"/>
</dbReference>
<proteinExistence type="inferred from homology"/>
<dbReference type="SUPFAM" id="SSF52540">
    <property type="entry name" value="P-loop containing nucleoside triphosphate hydrolases"/>
    <property type="match status" value="1"/>
</dbReference>
<keyword evidence="11 16" id="KW-0472">Membrane</keyword>
<comment type="caution">
    <text evidence="18">The sequence shown here is derived from an EMBL/GenBank/DDBJ whole genome shotgun (WGS) entry which is preliminary data.</text>
</comment>
<dbReference type="InterPro" id="IPR036390">
    <property type="entry name" value="WH_DNA-bd_sf"/>
</dbReference>
<feature type="compositionally biased region" description="Basic residues" evidence="15">
    <location>
        <begin position="236"/>
        <end position="248"/>
    </location>
</feature>
<dbReference type="InterPro" id="IPR050206">
    <property type="entry name" value="FtsK/SpoIIIE/SftA"/>
</dbReference>
<evidence type="ECO:0000256" key="12">
    <source>
        <dbReference type="ARBA" id="ARBA00023306"/>
    </source>
</evidence>
<evidence type="ECO:0000256" key="3">
    <source>
        <dbReference type="ARBA" id="ARBA00022475"/>
    </source>
</evidence>
<dbReference type="InterPro" id="IPR036388">
    <property type="entry name" value="WH-like_DNA-bd_sf"/>
</dbReference>
<gene>
    <name evidence="18" type="ORF">DENIS_4028</name>
</gene>
<evidence type="ECO:0000256" key="2">
    <source>
        <dbReference type="ARBA" id="ARBA00006474"/>
    </source>
</evidence>
<dbReference type="Proteomes" id="UP000288096">
    <property type="component" value="Unassembled WGS sequence"/>
</dbReference>
<dbReference type="OrthoDB" id="9807790at2"/>
<keyword evidence="4 18" id="KW-0132">Cell division</keyword>
<evidence type="ECO:0000256" key="4">
    <source>
        <dbReference type="ARBA" id="ARBA00022618"/>
    </source>
</evidence>
<comment type="subcellular location">
    <subcellularLocation>
        <location evidence="1">Cell membrane</location>
        <topology evidence="1">Multi-pass membrane protein</topology>
    </subcellularLocation>
</comment>
<evidence type="ECO:0000256" key="8">
    <source>
        <dbReference type="ARBA" id="ARBA00022840"/>
    </source>
</evidence>
<keyword evidence="7" id="KW-0159">Chromosome partition</keyword>
<dbReference type="InterPro" id="IPR018541">
    <property type="entry name" value="Ftsk_gamma"/>
</dbReference>
<dbReference type="RefSeq" id="WP_124330159.1">
    <property type="nucleotide sequence ID" value="NZ_BEXT01000001.1"/>
</dbReference>
<evidence type="ECO:0000259" key="17">
    <source>
        <dbReference type="PROSITE" id="PS50901"/>
    </source>
</evidence>
<feature type="transmembrane region" description="Helical" evidence="16">
    <location>
        <begin position="139"/>
        <end position="158"/>
    </location>
</feature>
<dbReference type="InterPro" id="IPR041027">
    <property type="entry name" value="FtsK_alpha"/>
</dbReference>
<dbReference type="PROSITE" id="PS50901">
    <property type="entry name" value="FTSK"/>
    <property type="match status" value="1"/>
</dbReference>
<dbReference type="PANTHER" id="PTHR22683">
    <property type="entry name" value="SPORULATION PROTEIN RELATED"/>
    <property type="match status" value="1"/>
</dbReference>
<evidence type="ECO:0000256" key="6">
    <source>
        <dbReference type="ARBA" id="ARBA00022741"/>
    </source>
</evidence>
<keyword evidence="12" id="KW-0131">Cell cycle</keyword>
<evidence type="ECO:0000256" key="14">
    <source>
        <dbReference type="PROSITE-ProRule" id="PRU00289"/>
    </source>
</evidence>
<dbReference type="InterPro" id="IPR025199">
    <property type="entry name" value="FtsK_4TM"/>
</dbReference>
<dbReference type="Gene3D" id="3.30.980.40">
    <property type="match status" value="1"/>
</dbReference>
<protein>
    <submittedName>
        <fullName evidence="18">Cell division protein FtsK</fullName>
    </submittedName>
</protein>
<keyword evidence="19" id="KW-1185">Reference proteome</keyword>
<comment type="subunit">
    <text evidence="13">Homohexamer. Forms a ring that surrounds DNA.</text>
</comment>
<evidence type="ECO:0000256" key="10">
    <source>
        <dbReference type="ARBA" id="ARBA00023125"/>
    </source>
</evidence>
<dbReference type="GO" id="GO:0005886">
    <property type="term" value="C:plasma membrane"/>
    <property type="evidence" value="ECO:0007669"/>
    <property type="project" value="UniProtKB-SubCell"/>
</dbReference>
<evidence type="ECO:0000256" key="16">
    <source>
        <dbReference type="SAM" id="Phobius"/>
    </source>
</evidence>
<evidence type="ECO:0000256" key="1">
    <source>
        <dbReference type="ARBA" id="ARBA00004651"/>
    </source>
</evidence>
<dbReference type="AlphaFoldDB" id="A0A401G1E1"/>
<evidence type="ECO:0000256" key="13">
    <source>
        <dbReference type="ARBA" id="ARBA00025923"/>
    </source>
</evidence>
<dbReference type="GO" id="GO:0007059">
    <property type="term" value="P:chromosome segregation"/>
    <property type="evidence" value="ECO:0007669"/>
    <property type="project" value="UniProtKB-KW"/>
</dbReference>
<dbReference type="GO" id="GO:0005524">
    <property type="term" value="F:ATP binding"/>
    <property type="evidence" value="ECO:0007669"/>
    <property type="project" value="UniProtKB-UniRule"/>
</dbReference>
<keyword evidence="9 16" id="KW-1133">Transmembrane helix</keyword>
<dbReference type="SUPFAM" id="SSF46785">
    <property type="entry name" value="Winged helix' DNA-binding domain"/>
    <property type="match status" value="1"/>
</dbReference>
<dbReference type="Pfam" id="PF17854">
    <property type="entry name" value="FtsK_alpha"/>
    <property type="match status" value="1"/>
</dbReference>
<feature type="domain" description="FtsK" evidence="17">
    <location>
        <begin position="400"/>
        <end position="600"/>
    </location>
</feature>
<keyword evidence="5 16" id="KW-0812">Transmembrane</keyword>
<dbReference type="SMART" id="SM00843">
    <property type="entry name" value="Ftsk_gamma"/>
    <property type="match status" value="1"/>
</dbReference>
<feature type="region of interest" description="Disordered" evidence="15">
    <location>
        <begin position="722"/>
        <end position="741"/>
    </location>
</feature>
<feature type="binding site" evidence="14">
    <location>
        <begin position="417"/>
        <end position="424"/>
    </location>
    <ligand>
        <name>ATP</name>
        <dbReference type="ChEBI" id="CHEBI:30616"/>
    </ligand>
</feature>
<dbReference type="Pfam" id="PF01580">
    <property type="entry name" value="FtsK_SpoIIIE"/>
    <property type="match status" value="1"/>
</dbReference>
<accession>A0A401G1E1</accession>
<dbReference type="InterPro" id="IPR002543">
    <property type="entry name" value="FtsK_dom"/>
</dbReference>
<dbReference type="InterPro" id="IPR003593">
    <property type="entry name" value="AAA+_ATPase"/>
</dbReference>
<dbReference type="EMBL" id="BEXT01000001">
    <property type="protein sequence ID" value="GBC63039.1"/>
    <property type="molecule type" value="Genomic_DNA"/>
</dbReference>
<comment type="similarity">
    <text evidence="2">Belongs to the FtsK/SpoIIIE/SftA family.</text>
</comment>
<organism evidence="18 19">
    <name type="scientific">Desulfonema ishimotonii</name>
    <dbReference type="NCBI Taxonomy" id="45657"/>
    <lineage>
        <taxon>Bacteria</taxon>
        <taxon>Pseudomonadati</taxon>
        <taxon>Thermodesulfobacteriota</taxon>
        <taxon>Desulfobacteria</taxon>
        <taxon>Desulfobacterales</taxon>
        <taxon>Desulfococcaceae</taxon>
        <taxon>Desulfonema</taxon>
    </lineage>
</organism>
<evidence type="ECO:0000256" key="15">
    <source>
        <dbReference type="SAM" id="MobiDB-lite"/>
    </source>
</evidence>
<feature type="transmembrane region" description="Helical" evidence="16">
    <location>
        <begin position="45"/>
        <end position="67"/>
    </location>
</feature>
<reference evidence="19" key="1">
    <citation type="submission" date="2017-11" db="EMBL/GenBank/DDBJ databases">
        <authorList>
            <person name="Watanabe M."/>
            <person name="Kojima H."/>
        </authorList>
    </citation>
    <scope>NUCLEOTIDE SEQUENCE [LARGE SCALE GENOMIC DNA]</scope>
    <source>
        <strain evidence="19">Tokyo 01</strain>
    </source>
</reference>
<name>A0A401G1E1_9BACT</name>
<feature type="transmembrane region" description="Helical" evidence="16">
    <location>
        <begin position="87"/>
        <end position="108"/>
    </location>
</feature>
<feature type="region of interest" description="Disordered" evidence="15">
    <location>
        <begin position="223"/>
        <end position="252"/>
    </location>
</feature>
<evidence type="ECO:0000256" key="9">
    <source>
        <dbReference type="ARBA" id="ARBA00022989"/>
    </source>
</evidence>
<dbReference type="Pfam" id="PF13491">
    <property type="entry name" value="FtsK_4TM"/>
    <property type="match status" value="1"/>
</dbReference>
<dbReference type="GO" id="GO:0003677">
    <property type="term" value="F:DNA binding"/>
    <property type="evidence" value="ECO:0007669"/>
    <property type="project" value="UniProtKB-KW"/>
</dbReference>
<sequence length="741" mass="81185">MRRELLGIFLFFLVLFSLISLLSYTPSDPSLMNAGASSGAIRNLFGLMGAHMAGILVGLFGFGAFWIPILLLQASVHLLNRYPRREILTSMGGGSLLIITTGGFLALWKSHYRIFGSPIPAGGLIGSALSEVMVRYSNYTGGAIVLLLFWLVGFMFTTGTSLSEMGDRLWNAARMAGSYAARKVPVVSKMLCDRARAIPVPRLKAIPNPVKLLPLKSVPKPQADADAILPPEPKPVPKKKSGSPHRKKPVGDQVVLPLPDESGFHLPPVSFLDRPGKRPAALDDSNLKKLSRLLESKLSDFGVQGKVERESPGPVITTFEYKPAPGVKINKIVNLSDDLALALRALSIRIVAPIPGRSVIGIEIPNAQREIVCFRDMAESAPFRNAPSDLTICLGKDIVGKAVIAALDKMPHLLIAGATGTGKSVGLNCMICSFLYKASPDDVKLIMIDPKRIELSVYDGIPHLITPVVTDMKKATNALFWAVSEMERRYELLSELKVRNIVQYNRKVTAHPPKEAAEAGKVYEKLPYIVVIIDELADLMMVASRDVEVSLMRLAQMARAAGIHLILATQRPSVDVLTGIIKANFPTRLTFQVSSKTDSRTIIDTNGAERLLGMGDMLFLPPGTARLQRIHGAYISEEEVANITEFLKRQQCPEYDNTVVEAPEKEKEKLSKEDYDDRYDDAVALVTKTRQASISMVQRHLRIGYNRAARIIEVMEKEGVVGPSDGAKPREVLVPGYDDMP</sequence>
<dbReference type="GO" id="GO:0051301">
    <property type="term" value="P:cell division"/>
    <property type="evidence" value="ECO:0007669"/>
    <property type="project" value="UniProtKB-KW"/>
</dbReference>
<evidence type="ECO:0000256" key="11">
    <source>
        <dbReference type="ARBA" id="ARBA00023136"/>
    </source>
</evidence>
<keyword evidence="10" id="KW-0238">DNA-binding</keyword>
<keyword evidence="8 14" id="KW-0067">ATP-binding</keyword>
<dbReference type="Pfam" id="PF09397">
    <property type="entry name" value="FtsK_gamma"/>
    <property type="match status" value="1"/>
</dbReference>
<evidence type="ECO:0000313" key="19">
    <source>
        <dbReference type="Proteomes" id="UP000288096"/>
    </source>
</evidence>
<reference evidence="19" key="2">
    <citation type="submission" date="2019-01" db="EMBL/GenBank/DDBJ databases">
        <title>Genome sequence of Desulfonema ishimotonii strain Tokyo 01.</title>
        <authorList>
            <person name="Fukui M."/>
        </authorList>
    </citation>
    <scope>NUCLEOTIDE SEQUENCE [LARGE SCALE GENOMIC DNA]</scope>
    <source>
        <strain evidence="19">Tokyo 01</strain>
    </source>
</reference>
<keyword evidence="3" id="KW-1003">Cell membrane</keyword>
<evidence type="ECO:0000313" key="18">
    <source>
        <dbReference type="EMBL" id="GBC63039.1"/>
    </source>
</evidence>
<dbReference type="SMART" id="SM00382">
    <property type="entry name" value="AAA"/>
    <property type="match status" value="1"/>
</dbReference>
<evidence type="ECO:0000256" key="5">
    <source>
        <dbReference type="ARBA" id="ARBA00022692"/>
    </source>
</evidence>
<dbReference type="Gene3D" id="1.10.10.10">
    <property type="entry name" value="Winged helix-like DNA-binding domain superfamily/Winged helix DNA-binding domain"/>
    <property type="match status" value="1"/>
</dbReference>
<evidence type="ECO:0000256" key="7">
    <source>
        <dbReference type="ARBA" id="ARBA00022829"/>
    </source>
</evidence>